<evidence type="ECO:0000313" key="3">
    <source>
        <dbReference type="Proteomes" id="UP000010797"/>
    </source>
</evidence>
<dbReference type="InterPro" id="IPR038724">
    <property type="entry name" value="RepA"/>
</dbReference>
<dbReference type="Proteomes" id="UP000010797">
    <property type="component" value="Chromosome"/>
</dbReference>
<dbReference type="EMBL" id="CP003344">
    <property type="protein sequence ID" value="AGA68715.1"/>
    <property type="molecule type" value="Genomic_DNA"/>
</dbReference>
<evidence type="ECO:0000313" key="2">
    <source>
        <dbReference type="EMBL" id="AGA68715.1"/>
    </source>
</evidence>
<dbReference type="OrthoDB" id="9775547at2"/>
<dbReference type="KEGG" id="ddl:Desdi_1202"/>
<dbReference type="eggNOG" id="COG3598">
    <property type="taxonomic scope" value="Bacteria"/>
</dbReference>
<dbReference type="RefSeq" id="WP_015261711.1">
    <property type="nucleotide sequence ID" value="NC_019903.1"/>
</dbReference>
<reference evidence="3" key="1">
    <citation type="submission" date="2012-02" db="EMBL/GenBank/DDBJ databases">
        <title>Complete sequence of Desulfitobacterium dichloroeliminans LMG P-21439.</title>
        <authorList>
            <person name="Lucas S."/>
            <person name="Han J."/>
            <person name="Lapidus A."/>
            <person name="Cheng J.-F."/>
            <person name="Goodwin L."/>
            <person name="Pitluck S."/>
            <person name="Peters L."/>
            <person name="Ovchinnikova G."/>
            <person name="Teshima H."/>
            <person name="Detter J.C."/>
            <person name="Han C."/>
            <person name="Tapia R."/>
            <person name="Land M."/>
            <person name="Hauser L."/>
            <person name="Kyrpides N."/>
            <person name="Ivanova N."/>
            <person name="Pagani I."/>
            <person name="Kruse T."/>
            <person name="de Vos W.M."/>
            <person name="Boon N."/>
            <person name="Smidt H."/>
            <person name="Woyke T."/>
        </authorList>
    </citation>
    <scope>NUCLEOTIDE SEQUENCE [LARGE SCALE GENOMIC DNA]</scope>
    <source>
        <strain evidence="3">LMG P-21439 / DCA1</strain>
    </source>
</reference>
<dbReference type="Pfam" id="PF13481">
    <property type="entry name" value="AAA_25"/>
    <property type="match status" value="1"/>
</dbReference>
<organism evidence="2 3">
    <name type="scientific">Desulfitobacterium dichloroeliminans (strain LMG P-21439 / DCA1)</name>
    <dbReference type="NCBI Taxonomy" id="871963"/>
    <lineage>
        <taxon>Bacteria</taxon>
        <taxon>Bacillati</taxon>
        <taxon>Bacillota</taxon>
        <taxon>Clostridia</taxon>
        <taxon>Eubacteriales</taxon>
        <taxon>Desulfitobacteriaceae</taxon>
        <taxon>Desulfitobacterium</taxon>
    </lineage>
</organism>
<dbReference type="CDD" id="cd01125">
    <property type="entry name" value="RepA_RSF1010_like"/>
    <property type="match status" value="1"/>
</dbReference>
<dbReference type="AlphaFoldDB" id="L0F6R3"/>
<dbReference type="InterPro" id="IPR027417">
    <property type="entry name" value="P-loop_NTPase"/>
</dbReference>
<dbReference type="STRING" id="871963.Desdi_1202"/>
<dbReference type="Gene3D" id="3.40.50.300">
    <property type="entry name" value="P-loop containing nucleotide triphosphate hydrolases"/>
    <property type="match status" value="1"/>
</dbReference>
<accession>L0F6R3</accession>
<gene>
    <name evidence="2" type="ordered locus">Desdi_1202</name>
</gene>
<dbReference type="SUPFAM" id="SSF52540">
    <property type="entry name" value="P-loop containing nucleoside triphosphate hydrolases"/>
    <property type="match status" value="1"/>
</dbReference>
<sequence length="387" mass="44211">MATKKEKPAVPVPSAPTDGEKPLSKNSEKSITEENFKNNPPEKNYEEMLRMMQQMNDPAYLHTVSMNELYENIYQSRPPIIGGLLYSGAYILAGAPKVGKSFLVAQLAYHISTGQALWNFEVHTGTVLYLALEDDYQRLQERMFRMFGVEGTDNLYFAVYAKQIGNGLDEQLEKFMREHPDTKLIIIDTLQKIREIGGEVYSYANDYDIVGQMKKFADRHCICLLLVHHTRKQPAGDNFERISGTTGLLGCADGAFLLQKENRTDLNATLDIVGRDQPDQRLYLQRDKERLIWMLDHAETEMLKEPPDRILDSLSRLVTAEKPEWFGSPTELVAALNLDIKPNVLTLRLNVKAGRLMQEYDIRYESSRTHSGRFIRLMLISPEACRS</sequence>
<evidence type="ECO:0000256" key="1">
    <source>
        <dbReference type="SAM" id="MobiDB-lite"/>
    </source>
</evidence>
<proteinExistence type="predicted"/>
<protein>
    <recommendedName>
        <fullName evidence="4">DNA repair protein RadA</fullName>
    </recommendedName>
</protein>
<dbReference type="HOGENOM" id="CLU_043385_0_1_9"/>
<feature type="region of interest" description="Disordered" evidence="1">
    <location>
        <begin position="1"/>
        <end position="42"/>
    </location>
</feature>
<name>L0F6R3_DESDL</name>
<evidence type="ECO:0008006" key="4">
    <source>
        <dbReference type="Google" id="ProtNLM"/>
    </source>
</evidence>
<keyword evidence="3" id="KW-1185">Reference proteome</keyword>
<feature type="compositionally biased region" description="Basic and acidic residues" evidence="1">
    <location>
        <begin position="18"/>
        <end position="36"/>
    </location>
</feature>